<dbReference type="Pfam" id="PF13306">
    <property type="entry name" value="LRR_5"/>
    <property type="match status" value="2"/>
</dbReference>
<dbReference type="InterPro" id="IPR032675">
    <property type="entry name" value="LRR_dom_sf"/>
</dbReference>
<dbReference type="PROSITE" id="PS51257">
    <property type="entry name" value="PROKAR_LIPOPROTEIN"/>
    <property type="match status" value="1"/>
</dbReference>
<sequence length="343" mass="38330">MKFKKLFAAMALFVPTVALISASCKNEKPKPIPVPDPTPKLDELKTLINDFSEENIKSKHKLEIFEGDAVNQDDFESGQKVVTKKDYETFKAELEKAKAIVEEGKAEEAKANLKKAFETLEATHKVGNGNLPNSIKFINDNLKVEGGVLNAKDISILINVDELPNKAKKLIIPEKIGETAITELGEQIFSQLGFELDEIEIRAKIKIIGQRAFAFSKSNMGKVNIKKFILPNSLEKIENSAFSNYVGGELVIPTGVKFSGHYHFINSKITKLVLPADLTEIAQEAFHAAEIQELKIPETVTKINLDAFKKVTINKLIIKQTLYDTNKVEFDKATQIKEIQYIK</sequence>
<comment type="caution">
    <text evidence="2">The sequence shown here is derived from an EMBL/GenBank/DDBJ whole genome shotgun (WGS) entry which is preliminary data.</text>
</comment>
<evidence type="ECO:0000313" key="2">
    <source>
        <dbReference type="EMBL" id="RMA78481.1"/>
    </source>
</evidence>
<dbReference type="AlphaFoldDB" id="A0A3M0A031"/>
<reference evidence="2 3" key="1">
    <citation type="submission" date="2018-10" db="EMBL/GenBank/DDBJ databases">
        <title>Genomic Encyclopedia of Archaeal and Bacterial Type Strains, Phase II (KMG-II): from individual species to whole genera.</title>
        <authorList>
            <person name="Goeker M."/>
        </authorList>
    </citation>
    <scope>NUCLEOTIDE SEQUENCE [LARGE SCALE GENOMIC DNA]</scope>
    <source>
        <strain evidence="2 3">ATCC 29870</strain>
    </source>
</reference>
<dbReference type="EMBL" id="REFI01000007">
    <property type="protein sequence ID" value="RMA78481.1"/>
    <property type="molecule type" value="Genomic_DNA"/>
</dbReference>
<gene>
    <name evidence="2" type="ORF">JN00_0311</name>
</gene>
<keyword evidence="1" id="KW-0732">Signal</keyword>
<evidence type="ECO:0000256" key="1">
    <source>
        <dbReference type="SAM" id="SignalP"/>
    </source>
</evidence>
<dbReference type="InterPro" id="IPR026906">
    <property type="entry name" value="LRR_5"/>
</dbReference>
<feature type="chain" id="PRO_5017935797" evidence="1">
    <location>
        <begin position="21"/>
        <end position="343"/>
    </location>
</feature>
<protein>
    <submittedName>
        <fullName evidence="2">Leucine rich repeat (LRR) protein</fullName>
    </submittedName>
</protein>
<accession>A0A3M0A031</accession>
<evidence type="ECO:0000313" key="3">
    <source>
        <dbReference type="Proteomes" id="UP000267246"/>
    </source>
</evidence>
<organism evidence="2 3">
    <name type="scientific">Metamycoplasma subdolum</name>
    <dbReference type="NCBI Taxonomy" id="92407"/>
    <lineage>
        <taxon>Bacteria</taxon>
        <taxon>Bacillati</taxon>
        <taxon>Mycoplasmatota</taxon>
        <taxon>Mycoplasmoidales</taxon>
        <taxon>Metamycoplasmataceae</taxon>
        <taxon>Metamycoplasma</taxon>
    </lineage>
</organism>
<proteinExistence type="predicted"/>
<keyword evidence="3" id="KW-1185">Reference proteome</keyword>
<dbReference type="Gene3D" id="3.80.10.10">
    <property type="entry name" value="Ribonuclease Inhibitor"/>
    <property type="match status" value="1"/>
</dbReference>
<feature type="signal peptide" evidence="1">
    <location>
        <begin position="1"/>
        <end position="20"/>
    </location>
</feature>
<dbReference type="Proteomes" id="UP000267246">
    <property type="component" value="Unassembled WGS sequence"/>
</dbReference>
<name>A0A3M0A031_9BACT</name>
<dbReference type="OrthoDB" id="397328at2"/>
<dbReference type="RefSeq" id="WP_121940787.1">
    <property type="nucleotide sequence ID" value="NZ_REFI01000007.1"/>
</dbReference>